<proteinExistence type="predicted"/>
<dbReference type="PROSITE" id="PS51071">
    <property type="entry name" value="HTH_RPIR"/>
    <property type="match status" value="1"/>
</dbReference>
<evidence type="ECO:0000256" key="1">
    <source>
        <dbReference type="ARBA" id="ARBA00023015"/>
    </source>
</evidence>
<evidence type="ECO:0000256" key="2">
    <source>
        <dbReference type="ARBA" id="ARBA00023125"/>
    </source>
</evidence>
<evidence type="ECO:0000256" key="3">
    <source>
        <dbReference type="ARBA" id="ARBA00023163"/>
    </source>
</evidence>
<dbReference type="GO" id="GO:0003677">
    <property type="term" value="F:DNA binding"/>
    <property type="evidence" value="ECO:0007669"/>
    <property type="project" value="UniProtKB-KW"/>
</dbReference>
<dbReference type="Pfam" id="PF01418">
    <property type="entry name" value="HTH_6"/>
    <property type="match status" value="1"/>
</dbReference>
<dbReference type="Proteomes" id="UP000571183">
    <property type="component" value="Unassembled WGS sequence"/>
</dbReference>
<dbReference type="SUPFAM" id="SSF46689">
    <property type="entry name" value="Homeodomain-like"/>
    <property type="match status" value="1"/>
</dbReference>
<dbReference type="PANTHER" id="PTHR30514:SF18">
    <property type="entry name" value="RPIR-FAMILY TRANSCRIPTIONAL REGULATOR"/>
    <property type="match status" value="1"/>
</dbReference>
<dbReference type="EMBL" id="JACIFD010000003">
    <property type="protein sequence ID" value="MBB4071083.1"/>
    <property type="molecule type" value="Genomic_DNA"/>
</dbReference>
<dbReference type="InterPro" id="IPR035472">
    <property type="entry name" value="RpiR-like_SIS"/>
</dbReference>
<accession>A0A840DH93</accession>
<feature type="domain" description="SIS" evidence="5">
    <location>
        <begin position="120"/>
        <end position="258"/>
    </location>
</feature>
<evidence type="ECO:0000259" key="4">
    <source>
        <dbReference type="PROSITE" id="PS51071"/>
    </source>
</evidence>
<keyword evidence="3" id="KW-0804">Transcription</keyword>
<dbReference type="CDD" id="cd05013">
    <property type="entry name" value="SIS_RpiR"/>
    <property type="match status" value="1"/>
</dbReference>
<dbReference type="InterPro" id="IPR036388">
    <property type="entry name" value="WH-like_DNA-bd_sf"/>
</dbReference>
<dbReference type="InterPro" id="IPR009057">
    <property type="entry name" value="Homeodomain-like_sf"/>
</dbReference>
<dbReference type="InterPro" id="IPR001347">
    <property type="entry name" value="SIS_dom"/>
</dbReference>
<comment type="caution">
    <text evidence="6">The sequence shown here is derived from an EMBL/GenBank/DDBJ whole genome shotgun (WGS) entry which is preliminary data.</text>
</comment>
<dbReference type="PANTHER" id="PTHR30514">
    <property type="entry name" value="GLUCOKINASE"/>
    <property type="match status" value="1"/>
</dbReference>
<dbReference type="InterPro" id="IPR000281">
    <property type="entry name" value="HTH_RpiR"/>
</dbReference>
<keyword evidence="2 6" id="KW-0238">DNA-binding</keyword>
<dbReference type="GO" id="GO:0097367">
    <property type="term" value="F:carbohydrate derivative binding"/>
    <property type="evidence" value="ECO:0007669"/>
    <property type="project" value="InterPro"/>
</dbReference>
<dbReference type="SUPFAM" id="SSF53697">
    <property type="entry name" value="SIS domain"/>
    <property type="match status" value="1"/>
</dbReference>
<dbReference type="PROSITE" id="PS51464">
    <property type="entry name" value="SIS"/>
    <property type="match status" value="1"/>
</dbReference>
<dbReference type="GO" id="GO:1901135">
    <property type="term" value="P:carbohydrate derivative metabolic process"/>
    <property type="evidence" value="ECO:0007669"/>
    <property type="project" value="InterPro"/>
</dbReference>
<reference evidence="6" key="1">
    <citation type="submission" date="2020-08" db="EMBL/GenBank/DDBJ databases">
        <title>Sequencing the genomes of 1000 actinobacteria strains.</title>
        <authorList>
            <person name="Klenk H.-P."/>
        </authorList>
    </citation>
    <scope>NUCLEOTIDE SEQUENCE [LARGE SCALE GENOMIC DNA]</scope>
    <source>
        <strain evidence="6">DSM 27064</strain>
    </source>
</reference>
<name>A0A840DH93_9MICO</name>
<feature type="domain" description="HTH rpiR-type" evidence="4">
    <location>
        <begin position="5"/>
        <end position="81"/>
    </location>
</feature>
<evidence type="ECO:0000313" key="6">
    <source>
        <dbReference type="EMBL" id="MBB4071083.1"/>
    </source>
</evidence>
<dbReference type="Gene3D" id="1.10.10.10">
    <property type="entry name" value="Winged helix-like DNA-binding domain superfamily/Winged helix DNA-binding domain"/>
    <property type="match status" value="1"/>
</dbReference>
<evidence type="ECO:0000259" key="5">
    <source>
        <dbReference type="PROSITE" id="PS51464"/>
    </source>
</evidence>
<dbReference type="InterPro" id="IPR047640">
    <property type="entry name" value="RpiR-like"/>
</dbReference>
<keyword evidence="1" id="KW-0805">Transcription regulation</keyword>
<dbReference type="Gene3D" id="3.40.50.10490">
    <property type="entry name" value="Glucose-6-phosphate isomerase like protein, domain 1"/>
    <property type="match status" value="1"/>
</dbReference>
<dbReference type="RefSeq" id="WP_124825213.1">
    <property type="nucleotide sequence ID" value="NZ_JACIFD010000003.1"/>
</dbReference>
<dbReference type="GO" id="GO:0003700">
    <property type="term" value="F:DNA-binding transcription factor activity"/>
    <property type="evidence" value="ECO:0007669"/>
    <property type="project" value="InterPro"/>
</dbReference>
<dbReference type="InterPro" id="IPR046348">
    <property type="entry name" value="SIS_dom_sf"/>
</dbReference>
<protein>
    <submittedName>
        <fullName evidence="6">DNA-binding MurR/RpiR family transcriptional regulator</fullName>
    </submittedName>
</protein>
<evidence type="ECO:0000313" key="7">
    <source>
        <dbReference type="Proteomes" id="UP000571183"/>
    </source>
</evidence>
<sequence>MSESSNIALKLVSGELKLTRSAQKIVRALLANYPAAGLSTVAELAEVSGVSGPTVIRFTKDLGFNSFKDFQDALRVELSERETSTLQQVTHQKENSQTQTLVSAVASSLNTIPLKDLNQAVQYLSDAKRRIFAVGGDYSEIAAAHLVLQLTQLRPHVSELPVKSVLAAAALCDAKKGDVLCVYDVRRYSKHTLQIAQAAKNQGLKLLLFTDKWLSPITGFSDAVIPAEVVTGNTNDSSVALLAVTELLCNQVSEHLDKEGTARLEKLDAIRLQIEQN</sequence>
<dbReference type="Pfam" id="PF01380">
    <property type="entry name" value="SIS"/>
    <property type="match status" value="1"/>
</dbReference>
<organism evidence="6 7">
    <name type="scientific">Canibacter oris</name>
    <dbReference type="NCBI Taxonomy" id="1365628"/>
    <lineage>
        <taxon>Bacteria</taxon>
        <taxon>Bacillati</taxon>
        <taxon>Actinomycetota</taxon>
        <taxon>Actinomycetes</taxon>
        <taxon>Micrococcales</taxon>
        <taxon>Microbacteriaceae</taxon>
        <taxon>Canibacter</taxon>
    </lineage>
</organism>
<gene>
    <name evidence="6" type="ORF">F5897_000371</name>
</gene>
<keyword evidence="7" id="KW-1185">Reference proteome</keyword>
<dbReference type="AlphaFoldDB" id="A0A840DH93"/>